<dbReference type="RefSeq" id="WP_113666793.1">
    <property type="nucleotide sequence ID" value="NZ_JBIPCZ010000002.1"/>
</dbReference>
<dbReference type="OrthoDB" id="770120at2"/>
<organism evidence="2 3">
    <name type="scientific">Flavobacterium petrolei</name>
    <dbReference type="NCBI Taxonomy" id="2259594"/>
    <lineage>
        <taxon>Bacteria</taxon>
        <taxon>Pseudomonadati</taxon>
        <taxon>Bacteroidota</taxon>
        <taxon>Flavobacteriia</taxon>
        <taxon>Flavobacteriales</taxon>
        <taxon>Flavobacteriaceae</taxon>
        <taxon>Flavobacterium</taxon>
    </lineage>
</organism>
<keyword evidence="3" id="KW-1185">Reference proteome</keyword>
<proteinExistence type="predicted"/>
<name>A0A482TM27_9FLAO</name>
<comment type="caution">
    <text evidence="2">The sequence shown here is derived from an EMBL/GenBank/DDBJ whole genome shotgun (WGS) entry which is preliminary data.</text>
</comment>
<feature type="signal peptide" evidence="1">
    <location>
        <begin position="1"/>
        <end position="25"/>
    </location>
</feature>
<sequence length="213" mass="24107">MKNLKVLGIAVGILLILSSCNKADAKQVIEEPNHEVIVELPAKVDIPLDKKVHPVSNPIKLIHSETFINKLFVNEFSNLYPKNYKCVPQPDGTRYGDINGDNNIDVLIRYTVEDNTQNTWAACGWIMAFSNDKKELDKFIYFDWSSGPGSRNDQDLGFPVSINNGQIKSTLNIYASEDANCCPSIKREITYYLDKELYILDSHFVDTKDESNN</sequence>
<dbReference type="PROSITE" id="PS51257">
    <property type="entry name" value="PROKAR_LIPOPROTEIN"/>
    <property type="match status" value="1"/>
</dbReference>
<dbReference type="Proteomes" id="UP000253235">
    <property type="component" value="Unassembled WGS sequence"/>
</dbReference>
<reference evidence="2 3" key="1">
    <citation type="submission" date="2019-01" db="EMBL/GenBank/DDBJ databases">
        <title>Flavobacterium sp. nov. isolated from arctic soil.</title>
        <authorList>
            <person name="Kim D.-U."/>
        </authorList>
    </citation>
    <scope>NUCLEOTIDE SEQUENCE [LARGE SCALE GENOMIC DNA]</scope>
    <source>
        <strain evidence="2 3">Kopri-42</strain>
    </source>
</reference>
<accession>A0A482TM27</accession>
<gene>
    <name evidence="2" type="ORF">DR871_013870</name>
</gene>
<evidence type="ECO:0000313" key="2">
    <source>
        <dbReference type="EMBL" id="RYJ51009.1"/>
    </source>
</evidence>
<keyword evidence="1" id="KW-0732">Signal</keyword>
<dbReference type="AlphaFoldDB" id="A0A482TM27"/>
<evidence type="ECO:0000313" key="3">
    <source>
        <dbReference type="Proteomes" id="UP000253235"/>
    </source>
</evidence>
<evidence type="ECO:0000256" key="1">
    <source>
        <dbReference type="SAM" id="SignalP"/>
    </source>
</evidence>
<evidence type="ECO:0008006" key="4">
    <source>
        <dbReference type="Google" id="ProtNLM"/>
    </source>
</evidence>
<feature type="chain" id="PRO_5019871037" description="Lipoprotein" evidence="1">
    <location>
        <begin position="26"/>
        <end position="213"/>
    </location>
</feature>
<dbReference type="EMBL" id="QNVY02000005">
    <property type="protein sequence ID" value="RYJ51009.1"/>
    <property type="molecule type" value="Genomic_DNA"/>
</dbReference>
<protein>
    <recommendedName>
        <fullName evidence="4">Lipoprotein</fullName>
    </recommendedName>
</protein>